<organism evidence="8 9">
    <name type="scientific">Pseudomonas songnenensis</name>
    <dbReference type="NCBI Taxonomy" id="1176259"/>
    <lineage>
        <taxon>Bacteria</taxon>
        <taxon>Pseudomonadati</taxon>
        <taxon>Pseudomonadota</taxon>
        <taxon>Gammaproteobacteria</taxon>
        <taxon>Pseudomonadales</taxon>
        <taxon>Pseudomonadaceae</taxon>
        <taxon>Pseudomonas</taxon>
    </lineage>
</organism>
<evidence type="ECO:0000256" key="5">
    <source>
        <dbReference type="ARBA" id="ARBA00022989"/>
    </source>
</evidence>
<reference evidence="8 9" key="1">
    <citation type="submission" date="2019-01" db="EMBL/GenBank/DDBJ databases">
        <title>High-quality draft genome of. Pseudomonas songnenensis str. L103, a full-fledged denitrifier isolated from 100 meters deep aquifer in a heavily nitrogen fertilized agricultural area.</title>
        <authorList>
            <person name="Liu M."/>
            <person name="Liu B."/>
        </authorList>
    </citation>
    <scope>NUCLEOTIDE SEQUENCE [LARGE SCALE GENOMIC DNA]</scope>
    <source>
        <strain evidence="8 9">L103</strain>
    </source>
</reference>
<evidence type="ECO:0000256" key="6">
    <source>
        <dbReference type="ARBA" id="ARBA00023136"/>
    </source>
</evidence>
<sequence length="208" mass="22414">MSLETWLLYASAALVVILIPGPLSLLMISNSLSYGVRRSWPAFLGGMTASIALLSASALGLGALLMASERLFSALKLVGALYLFYLAWQCWQEARQAPAAREMESPALAPRFRRLFGRAFILGGSNPKDILFFAAFLPQFLSAGQPLLPQLLVMTLTWAVLDLCCKLAYGFGAQGAARYLRTGKGHAWFNRTSAALFGSAGAASLMSR</sequence>
<accession>A0A482U7I9</accession>
<keyword evidence="5 7" id="KW-1133">Transmembrane helix</keyword>
<protein>
    <submittedName>
        <fullName evidence="8">LysE family translocator</fullName>
    </submittedName>
</protein>
<keyword evidence="6 7" id="KW-0472">Membrane</keyword>
<evidence type="ECO:0000256" key="4">
    <source>
        <dbReference type="ARBA" id="ARBA00022692"/>
    </source>
</evidence>
<dbReference type="OrthoDB" id="9804822at2"/>
<dbReference type="AlphaFoldDB" id="A0A482U7I9"/>
<name>A0A482U7I9_9PSED</name>
<feature type="transmembrane region" description="Helical" evidence="7">
    <location>
        <begin position="6"/>
        <end position="28"/>
    </location>
</feature>
<evidence type="ECO:0000313" key="9">
    <source>
        <dbReference type="Proteomes" id="UP000282800"/>
    </source>
</evidence>
<evidence type="ECO:0000256" key="7">
    <source>
        <dbReference type="SAM" id="Phobius"/>
    </source>
</evidence>
<keyword evidence="4 7" id="KW-0812">Transmembrane</keyword>
<dbReference type="GO" id="GO:0042970">
    <property type="term" value="F:homoserine transmembrane transporter activity"/>
    <property type="evidence" value="ECO:0007669"/>
    <property type="project" value="TreeGrafter"/>
</dbReference>
<dbReference type="Proteomes" id="UP000282800">
    <property type="component" value="Unassembled WGS sequence"/>
</dbReference>
<dbReference type="PIRSF" id="PIRSF006324">
    <property type="entry name" value="LeuE"/>
    <property type="match status" value="1"/>
</dbReference>
<dbReference type="PANTHER" id="PTHR30086:SF14">
    <property type="entry name" value="HOMOSERINE_HOMOSERINE LACTONE EFFLUX PROTEIN"/>
    <property type="match status" value="1"/>
</dbReference>
<evidence type="ECO:0000256" key="2">
    <source>
        <dbReference type="ARBA" id="ARBA00007928"/>
    </source>
</evidence>
<comment type="subcellular location">
    <subcellularLocation>
        <location evidence="1">Cell membrane</location>
        <topology evidence="1">Multi-pass membrane protein</topology>
    </subcellularLocation>
</comment>
<comment type="caution">
    <text evidence="8">The sequence shown here is derived from an EMBL/GenBank/DDBJ whole genome shotgun (WGS) entry which is preliminary data.</text>
</comment>
<comment type="similarity">
    <text evidence="2">Belongs to the Rht family.</text>
</comment>
<feature type="transmembrane region" description="Helical" evidence="7">
    <location>
        <begin position="119"/>
        <end position="141"/>
    </location>
</feature>
<evidence type="ECO:0000256" key="3">
    <source>
        <dbReference type="ARBA" id="ARBA00022475"/>
    </source>
</evidence>
<dbReference type="GO" id="GO:0005886">
    <property type="term" value="C:plasma membrane"/>
    <property type="evidence" value="ECO:0007669"/>
    <property type="project" value="UniProtKB-SubCell"/>
</dbReference>
<feature type="transmembrane region" description="Helical" evidence="7">
    <location>
        <begin position="147"/>
        <end position="169"/>
    </location>
</feature>
<dbReference type="EMBL" id="RWYU02000007">
    <property type="protein sequence ID" value="RYJ61027.1"/>
    <property type="molecule type" value="Genomic_DNA"/>
</dbReference>
<dbReference type="RefSeq" id="WP_126190156.1">
    <property type="nucleotide sequence ID" value="NZ_RWYU02000007.1"/>
</dbReference>
<evidence type="ECO:0000313" key="8">
    <source>
        <dbReference type="EMBL" id="RYJ61027.1"/>
    </source>
</evidence>
<keyword evidence="3" id="KW-1003">Cell membrane</keyword>
<feature type="transmembrane region" description="Helical" evidence="7">
    <location>
        <begin position="40"/>
        <end position="65"/>
    </location>
</feature>
<proteinExistence type="inferred from homology"/>
<evidence type="ECO:0000256" key="1">
    <source>
        <dbReference type="ARBA" id="ARBA00004651"/>
    </source>
</evidence>
<dbReference type="InterPro" id="IPR001123">
    <property type="entry name" value="LeuE-type"/>
</dbReference>
<gene>
    <name evidence="8" type="ORF">EJA06_017210</name>
</gene>
<dbReference type="Pfam" id="PF01810">
    <property type="entry name" value="LysE"/>
    <property type="match status" value="1"/>
</dbReference>
<dbReference type="PANTHER" id="PTHR30086">
    <property type="entry name" value="ARGININE EXPORTER PROTEIN ARGO"/>
    <property type="match status" value="1"/>
</dbReference>